<dbReference type="GO" id="GO:0005829">
    <property type="term" value="C:cytosol"/>
    <property type="evidence" value="ECO:0007669"/>
    <property type="project" value="TreeGrafter"/>
</dbReference>
<dbReference type="Pfam" id="PF18151">
    <property type="entry name" value="DUF5601"/>
    <property type="match status" value="1"/>
</dbReference>
<dbReference type="GO" id="GO:0031267">
    <property type="term" value="F:small GTPase binding"/>
    <property type="evidence" value="ECO:0007669"/>
    <property type="project" value="TreeGrafter"/>
</dbReference>
<dbReference type="PANTHER" id="PTHR23101:SF63">
    <property type="entry name" value="VACUOLAR PROTEIN SORTING-ASSOCIATED PROTEIN 9A-LIKE ISOFORM X1"/>
    <property type="match status" value="1"/>
</dbReference>
<evidence type="ECO:0000313" key="2">
    <source>
        <dbReference type="EMBL" id="RXH85731.1"/>
    </source>
</evidence>
<keyword evidence="3" id="KW-1185">Reference proteome</keyword>
<dbReference type="PROSITE" id="PS51205">
    <property type="entry name" value="VPS9"/>
    <property type="match status" value="1"/>
</dbReference>
<dbReference type="InterPro" id="IPR037191">
    <property type="entry name" value="VPS9_dom_sf"/>
</dbReference>
<dbReference type="Gene3D" id="1.20.1050.80">
    <property type="entry name" value="VPS9 domain"/>
    <property type="match status" value="1"/>
</dbReference>
<dbReference type="Gene3D" id="1.10.246.120">
    <property type="match status" value="1"/>
</dbReference>
<evidence type="ECO:0000313" key="3">
    <source>
        <dbReference type="Proteomes" id="UP000290289"/>
    </source>
</evidence>
<comment type="caution">
    <text evidence="2">The sequence shown here is derived from an EMBL/GenBank/DDBJ whole genome shotgun (WGS) entry which is preliminary data.</text>
</comment>
<proteinExistence type="predicted"/>
<evidence type="ECO:0000259" key="1">
    <source>
        <dbReference type="PROSITE" id="PS51205"/>
    </source>
</evidence>
<dbReference type="STRING" id="3750.A0A498IWQ8"/>
<feature type="domain" description="VPS9" evidence="1">
    <location>
        <begin position="52"/>
        <end position="187"/>
    </location>
</feature>
<dbReference type="Pfam" id="PF02204">
    <property type="entry name" value="VPS9"/>
    <property type="match status" value="1"/>
</dbReference>
<dbReference type="GO" id="GO:0016192">
    <property type="term" value="P:vesicle-mediated transport"/>
    <property type="evidence" value="ECO:0007669"/>
    <property type="project" value="InterPro"/>
</dbReference>
<sequence>MEGLSSSSAIFYDFLDRMRNPASLDLVRSIKSFIVSFSFYAANPESDGKKVQEFYATMEDNIRDHPLWAGATDQEVDCAMEGLEKYVMTKLFSRTFASSPEDAKIDLETSHKIHLLETFLKPEHLDIPVVLRNEASWLANPPQLHSNLRFIQLYRRQTKLVSEAAYYFTNLVSAKTFILELNAKSLSIDEIEFEESMHAARLTNKATEKDATQALEEMTTSQGQTDPGSSAVLHYKERSGSPNYPYMDKEAGDLTVGDVERLLSAYKEVVTMYTSLCTAVRNLSFSRAEPHATNLEAKIVVSTQAEKTGKNSDQGGG</sequence>
<dbReference type="GO" id="GO:0005085">
    <property type="term" value="F:guanyl-nucleotide exchange factor activity"/>
    <property type="evidence" value="ECO:0007669"/>
    <property type="project" value="InterPro"/>
</dbReference>
<dbReference type="InterPro" id="IPR003123">
    <property type="entry name" value="VPS9"/>
</dbReference>
<organism evidence="2 3">
    <name type="scientific">Malus domestica</name>
    <name type="common">Apple</name>
    <name type="synonym">Pyrus malus</name>
    <dbReference type="NCBI Taxonomy" id="3750"/>
    <lineage>
        <taxon>Eukaryota</taxon>
        <taxon>Viridiplantae</taxon>
        <taxon>Streptophyta</taxon>
        <taxon>Embryophyta</taxon>
        <taxon>Tracheophyta</taxon>
        <taxon>Spermatophyta</taxon>
        <taxon>Magnoliopsida</taxon>
        <taxon>eudicotyledons</taxon>
        <taxon>Gunneridae</taxon>
        <taxon>Pentapetalae</taxon>
        <taxon>rosids</taxon>
        <taxon>fabids</taxon>
        <taxon>Rosales</taxon>
        <taxon>Rosaceae</taxon>
        <taxon>Amygdaloideae</taxon>
        <taxon>Maleae</taxon>
        <taxon>Malus</taxon>
    </lineage>
</organism>
<accession>A0A498IWQ8</accession>
<dbReference type="PANTHER" id="PTHR23101">
    <property type="entry name" value="RAB GDP/GTP EXCHANGE FACTOR"/>
    <property type="match status" value="1"/>
</dbReference>
<gene>
    <name evidence="2" type="ORF">DVH24_009552</name>
</gene>
<dbReference type="AlphaFoldDB" id="A0A498IWQ8"/>
<dbReference type="InterPro" id="IPR041545">
    <property type="entry name" value="DUF5601"/>
</dbReference>
<dbReference type="InterPro" id="IPR045046">
    <property type="entry name" value="Vps9-like"/>
</dbReference>
<dbReference type="SUPFAM" id="SSF109993">
    <property type="entry name" value="VPS9 domain"/>
    <property type="match status" value="1"/>
</dbReference>
<dbReference type="Proteomes" id="UP000290289">
    <property type="component" value="Chromosome 10"/>
</dbReference>
<protein>
    <recommendedName>
        <fullName evidence="1">VPS9 domain-containing protein</fullName>
    </recommendedName>
</protein>
<dbReference type="GO" id="GO:0030139">
    <property type="term" value="C:endocytic vesicle"/>
    <property type="evidence" value="ECO:0007669"/>
    <property type="project" value="TreeGrafter"/>
</dbReference>
<reference evidence="2 3" key="1">
    <citation type="submission" date="2018-10" db="EMBL/GenBank/DDBJ databases">
        <title>A high-quality apple genome assembly.</title>
        <authorList>
            <person name="Hu J."/>
        </authorList>
    </citation>
    <scope>NUCLEOTIDE SEQUENCE [LARGE SCALE GENOMIC DNA]</scope>
    <source>
        <strain evidence="3">cv. HFTH1</strain>
        <tissue evidence="2">Young leaf</tissue>
    </source>
</reference>
<name>A0A498IWQ8_MALDO</name>
<dbReference type="EMBL" id="RDQH01000336">
    <property type="protein sequence ID" value="RXH85731.1"/>
    <property type="molecule type" value="Genomic_DNA"/>
</dbReference>